<dbReference type="InterPro" id="IPR013406">
    <property type="entry name" value="CHP02574_addiction_mod"/>
</dbReference>
<dbReference type="EMBL" id="QJPH01000139">
    <property type="protein sequence ID" value="PZN84939.1"/>
    <property type="molecule type" value="Genomic_DNA"/>
</dbReference>
<reference evidence="1 2" key="1">
    <citation type="journal article" date="2018" name="Aquat. Microb. Ecol.">
        <title>Gammaproteobacterial methanotrophs dominate.</title>
        <authorList>
            <person name="Rissanen A.J."/>
            <person name="Saarenheimo J."/>
            <person name="Tiirola M."/>
            <person name="Peura S."/>
            <person name="Aalto S.L."/>
            <person name="Karvinen A."/>
            <person name="Nykanen H."/>
        </authorList>
    </citation>
    <scope>NUCLEOTIDE SEQUENCE [LARGE SCALE GENOMIC DNA]</scope>
    <source>
        <strain evidence="1">AMbin10</strain>
    </source>
</reference>
<dbReference type="AlphaFoldDB" id="A0A2W4RU98"/>
<sequence>MDTATIEHEALHLPVSDRARLAHKLLLSLEELSELEVEDAWFDEAERRAREIDDGLVQLIPAEEVSRKAREMLR</sequence>
<proteinExistence type="predicted"/>
<dbReference type="NCBIfam" id="TIGR02574">
    <property type="entry name" value="stabl_TIGR02574"/>
    <property type="match status" value="1"/>
</dbReference>
<gene>
    <name evidence="1" type="ORF">DM484_01990</name>
</gene>
<organism evidence="1 2">
    <name type="scientific">Candidatus Methylumidiphilus alinenensis</name>
    <dbReference type="NCBI Taxonomy" id="2202197"/>
    <lineage>
        <taxon>Bacteria</taxon>
        <taxon>Pseudomonadati</taxon>
        <taxon>Pseudomonadota</taxon>
        <taxon>Gammaproteobacteria</taxon>
        <taxon>Methylococcales</taxon>
        <taxon>Candidatus Methylumidiphilus</taxon>
    </lineage>
</organism>
<dbReference type="Proteomes" id="UP000249396">
    <property type="component" value="Unassembled WGS sequence"/>
</dbReference>
<dbReference type="Pfam" id="PF09720">
    <property type="entry name" value="Unstab_antitox"/>
    <property type="match status" value="1"/>
</dbReference>
<accession>A0A2W4RU98</accession>
<protein>
    <submittedName>
        <fullName evidence="1">Addiction module antitoxin RelB</fullName>
    </submittedName>
</protein>
<evidence type="ECO:0000313" key="2">
    <source>
        <dbReference type="Proteomes" id="UP000249396"/>
    </source>
</evidence>
<evidence type="ECO:0000313" key="1">
    <source>
        <dbReference type="EMBL" id="PZN84939.1"/>
    </source>
</evidence>
<comment type="caution">
    <text evidence="1">The sequence shown here is derived from an EMBL/GenBank/DDBJ whole genome shotgun (WGS) entry which is preliminary data.</text>
</comment>
<name>A0A2W4RU98_9GAMM</name>